<evidence type="ECO:0000256" key="2">
    <source>
        <dbReference type="ARBA" id="ARBA00022884"/>
    </source>
</evidence>
<proteinExistence type="predicted"/>
<dbReference type="Proteomes" id="UP000708148">
    <property type="component" value="Unassembled WGS sequence"/>
</dbReference>
<dbReference type="SMART" id="SM00360">
    <property type="entry name" value="RRM"/>
    <property type="match status" value="2"/>
</dbReference>
<dbReference type="Pfam" id="PF00076">
    <property type="entry name" value="RRM_1"/>
    <property type="match status" value="2"/>
</dbReference>
<dbReference type="SUPFAM" id="SSF54928">
    <property type="entry name" value="RNA-binding domain, RBD"/>
    <property type="match status" value="1"/>
</dbReference>
<dbReference type="Gene3D" id="3.30.70.330">
    <property type="match status" value="2"/>
</dbReference>
<name>A0A8S1J5G0_9CHLO</name>
<comment type="caution">
    <text evidence="6">The sequence shown here is derived from an EMBL/GenBank/DDBJ whole genome shotgun (WGS) entry which is preliminary data.</text>
</comment>
<accession>A0A8S1J5G0</accession>
<dbReference type="GO" id="GO:0003729">
    <property type="term" value="F:mRNA binding"/>
    <property type="evidence" value="ECO:0007669"/>
    <property type="project" value="TreeGrafter"/>
</dbReference>
<evidence type="ECO:0000256" key="3">
    <source>
        <dbReference type="PROSITE-ProRule" id="PRU00176"/>
    </source>
</evidence>
<evidence type="ECO:0000313" key="6">
    <source>
        <dbReference type="EMBL" id="CAD7702390.1"/>
    </source>
</evidence>
<evidence type="ECO:0000256" key="4">
    <source>
        <dbReference type="SAM" id="MobiDB-lite"/>
    </source>
</evidence>
<keyword evidence="1" id="KW-0677">Repeat</keyword>
<dbReference type="InterPro" id="IPR012677">
    <property type="entry name" value="Nucleotide-bd_a/b_plait_sf"/>
</dbReference>
<dbReference type="InterPro" id="IPR035979">
    <property type="entry name" value="RBD_domain_sf"/>
</dbReference>
<keyword evidence="2 3" id="KW-0694">RNA-binding</keyword>
<evidence type="ECO:0000313" key="7">
    <source>
        <dbReference type="Proteomes" id="UP000708148"/>
    </source>
</evidence>
<dbReference type="PANTHER" id="PTHR48032:SF6">
    <property type="entry name" value="RNA-BINDING (RRM_RBD_RNP MOTIFS) FAMILY PROTEIN"/>
    <property type="match status" value="1"/>
</dbReference>
<organism evidence="6 7">
    <name type="scientific">Ostreobium quekettii</name>
    <dbReference type="NCBI Taxonomy" id="121088"/>
    <lineage>
        <taxon>Eukaryota</taxon>
        <taxon>Viridiplantae</taxon>
        <taxon>Chlorophyta</taxon>
        <taxon>core chlorophytes</taxon>
        <taxon>Ulvophyceae</taxon>
        <taxon>TCBD clade</taxon>
        <taxon>Bryopsidales</taxon>
        <taxon>Ostreobineae</taxon>
        <taxon>Ostreobiaceae</taxon>
        <taxon>Ostreobium</taxon>
    </lineage>
</organism>
<dbReference type="PROSITE" id="PS50102">
    <property type="entry name" value="RRM"/>
    <property type="match status" value="2"/>
</dbReference>
<dbReference type="AlphaFoldDB" id="A0A8S1J5G0"/>
<feature type="domain" description="RRM" evidence="5">
    <location>
        <begin position="6"/>
        <end position="77"/>
    </location>
</feature>
<dbReference type="GO" id="GO:0006417">
    <property type="term" value="P:regulation of translation"/>
    <property type="evidence" value="ECO:0007669"/>
    <property type="project" value="TreeGrafter"/>
</dbReference>
<gene>
    <name evidence="6" type="ORF">OSTQU699_LOCUS7747</name>
</gene>
<dbReference type="OrthoDB" id="1875751at2759"/>
<protein>
    <recommendedName>
        <fullName evidence="5">RRM domain-containing protein</fullName>
    </recommendedName>
</protein>
<dbReference type="InterPro" id="IPR000504">
    <property type="entry name" value="RRM_dom"/>
</dbReference>
<evidence type="ECO:0000256" key="1">
    <source>
        <dbReference type="ARBA" id="ARBA00022737"/>
    </source>
</evidence>
<feature type="domain" description="RRM" evidence="5">
    <location>
        <begin position="88"/>
        <end position="163"/>
    </location>
</feature>
<feature type="region of interest" description="Disordered" evidence="4">
    <location>
        <begin position="169"/>
        <end position="192"/>
    </location>
</feature>
<dbReference type="PANTHER" id="PTHR48032">
    <property type="entry name" value="RNA-BINDING PROTEIN MUSASHI HOMOLOG RBP6"/>
    <property type="match status" value="1"/>
</dbReference>
<reference evidence="6" key="1">
    <citation type="submission" date="2020-12" db="EMBL/GenBank/DDBJ databases">
        <authorList>
            <person name="Iha C."/>
        </authorList>
    </citation>
    <scope>NUCLEOTIDE SEQUENCE</scope>
</reference>
<sequence>MEKQEGKLFLGGLDNQTTKENLVEYCEQWGAVSDSVVMENRGFGFVTFEDPACAQKFLEHRDHFIMGKGVEAKAAVPKNAGGSSNLTKKMFVGGTGELSDQDFKLYFDPYGEIEDAVIVRTKEGSSRGFGFVTFKDEISVEKCLVQMHTLPNGKSVDLKRAVPREQMGGSGPISGSYSNGGPGGFGGRRGGGRGGGGMDGGYGGMPYGGGMGGMSPYASYGGGALSGYGGYGGYGGGPMGGGYGGGGGPGGYGRAPAARGGFGRYRPY</sequence>
<dbReference type="EMBL" id="CAJHUC010001811">
    <property type="protein sequence ID" value="CAD7702390.1"/>
    <property type="molecule type" value="Genomic_DNA"/>
</dbReference>
<evidence type="ECO:0000259" key="5">
    <source>
        <dbReference type="PROSITE" id="PS50102"/>
    </source>
</evidence>
<keyword evidence="7" id="KW-1185">Reference proteome</keyword>